<reference evidence="19 20" key="1">
    <citation type="submission" date="2024-11" db="EMBL/GenBank/DDBJ databases">
        <title>A near-complete genome assembly of Cinchona calisaya.</title>
        <authorList>
            <person name="Lian D.C."/>
            <person name="Zhao X.W."/>
            <person name="Wei L."/>
        </authorList>
    </citation>
    <scope>NUCLEOTIDE SEQUENCE [LARGE SCALE GENOMIC DNA]</scope>
    <source>
        <tissue evidence="19">Nenye</tissue>
    </source>
</reference>
<keyword evidence="1 13" id="KW-0723">Serine/threonine-protein kinase</keyword>
<dbReference type="InterPro" id="IPR000719">
    <property type="entry name" value="Prot_kinase_dom"/>
</dbReference>
<dbReference type="EC" id="2.7.11.1" evidence="13"/>
<evidence type="ECO:0000313" key="20">
    <source>
        <dbReference type="Proteomes" id="UP001630127"/>
    </source>
</evidence>
<dbReference type="FunFam" id="2.90.10.10:FF:000004">
    <property type="entry name" value="G-type lectin S-receptor-like serine/threonine-protein kinase"/>
    <property type="match status" value="1"/>
</dbReference>
<dbReference type="InterPro" id="IPR000858">
    <property type="entry name" value="S_locus_glycoprot_dom"/>
</dbReference>
<keyword evidence="7 13" id="KW-0067">ATP-binding</keyword>
<dbReference type="CDD" id="cd00028">
    <property type="entry name" value="B_lectin"/>
    <property type="match status" value="1"/>
</dbReference>
<dbReference type="SMART" id="SM00108">
    <property type="entry name" value="B_lectin"/>
    <property type="match status" value="1"/>
</dbReference>
<dbReference type="PROSITE" id="PS50927">
    <property type="entry name" value="BULB_LECTIN"/>
    <property type="match status" value="1"/>
</dbReference>
<keyword evidence="15" id="KW-1133">Transmembrane helix</keyword>
<evidence type="ECO:0000256" key="9">
    <source>
        <dbReference type="ARBA" id="ARBA00023170"/>
    </source>
</evidence>
<dbReference type="InterPro" id="IPR011009">
    <property type="entry name" value="Kinase-like_dom_sf"/>
</dbReference>
<keyword evidence="20" id="KW-1185">Reference proteome</keyword>
<keyword evidence="8" id="KW-1015">Disulfide bond</keyword>
<evidence type="ECO:0000256" key="15">
    <source>
        <dbReference type="SAM" id="Phobius"/>
    </source>
</evidence>
<dbReference type="Gene3D" id="2.90.10.10">
    <property type="entry name" value="Bulb-type lectin domain"/>
    <property type="match status" value="1"/>
</dbReference>
<dbReference type="SUPFAM" id="SSF51110">
    <property type="entry name" value="alpha-D-mannose-specific plant lectins"/>
    <property type="match status" value="1"/>
</dbReference>
<keyword evidence="10" id="KW-0325">Glycoprotein</keyword>
<sequence length="822" mass="92380">MRTAVEYLTLPFLFLLSSLCSFQMIACITDILTASQFIKDGETIISSGGTFELGFFSPSKTTNRYVGIWYKNISIQTVVWVANREVSLINTSGFLEVIKPGLLVLRNDTNDIIWSSNSSRSVQNPVVQLLDTGNLVVKDANEDHPGTFLWQSFDYPTDTALPGMKLGQNFVTGLKVYLSSWKSYEDPAPGEYSYSYDDLGYPQFLLKRGSILLCRPGPWNGVGFSGLSIIRKNPIFSAEQFFNETELYFSYHLLGSTILRFTLSPIGVGQVWTWDGNARSWKLFLSEPADSCDNYGICGAYGSCDTRNYALCGCLDKFSPKFPERWAKGDSSNGCVRNIALDCHGGDGFLKYSGYKLPDTRTSLFNQSSSLEECEMVCLKNCSCTAYSNTDIRNGGSGCLLWFGDLMDMKVTYEAGQDIYIRVAFSESVSLDGSEGRKRKILVISLSLLICLVLLGLSFIYLWRRKKKHSKLKKQGMPGHIHDKDCTTELVKKDLELPLFELSTIIKATNNFSNHNKLGEGGFGIVYKGVLEEGQEVAVKRLSETSRQGLDEFKNEVKCIAKLQHRNLVKLLGCCTEGEQKMLIYEYMPNRSLDSFIFDQKISELLDWPKRFHIIQGIARGLLYLHQDSRLRIIHRDLKASNILLDADLNPKISDFGIARSFGGDETGANTSRVVGTFGYMSPEYAVHGRFSVKSDVFSFGVILLEIVSGKRNRGFVHHDHHHNLLGHVWKLYKEGRALEMIESYLGNSYCSSEVRRSIHVGLLCVQQRPEDRPGMSSVVFMLTNEGQLPEAKQPGFFLERNVIDAYDSSNDEITITLLQAR</sequence>
<evidence type="ECO:0000259" key="16">
    <source>
        <dbReference type="PROSITE" id="PS50011"/>
    </source>
</evidence>
<dbReference type="InterPro" id="IPR003609">
    <property type="entry name" value="Pan_app"/>
</dbReference>
<evidence type="ECO:0000259" key="18">
    <source>
        <dbReference type="PROSITE" id="PS50948"/>
    </source>
</evidence>
<comment type="catalytic activity">
    <reaction evidence="12 13">
        <text>L-seryl-[protein] + ATP = O-phospho-L-seryl-[protein] + ADP + H(+)</text>
        <dbReference type="Rhea" id="RHEA:17989"/>
        <dbReference type="Rhea" id="RHEA-COMP:9863"/>
        <dbReference type="Rhea" id="RHEA-COMP:11604"/>
        <dbReference type="ChEBI" id="CHEBI:15378"/>
        <dbReference type="ChEBI" id="CHEBI:29999"/>
        <dbReference type="ChEBI" id="CHEBI:30616"/>
        <dbReference type="ChEBI" id="CHEBI:83421"/>
        <dbReference type="ChEBI" id="CHEBI:456216"/>
        <dbReference type="EC" id="2.7.11.1"/>
    </reaction>
</comment>
<dbReference type="Proteomes" id="UP001630127">
    <property type="component" value="Unassembled WGS sequence"/>
</dbReference>
<dbReference type="AlphaFoldDB" id="A0ABD2YQR2"/>
<dbReference type="Gene3D" id="1.10.510.10">
    <property type="entry name" value="Transferase(Phosphotransferase) domain 1"/>
    <property type="match status" value="1"/>
</dbReference>
<dbReference type="GO" id="GO:0004674">
    <property type="term" value="F:protein serine/threonine kinase activity"/>
    <property type="evidence" value="ECO:0007669"/>
    <property type="project" value="UniProtKB-KW"/>
</dbReference>
<evidence type="ECO:0000256" key="7">
    <source>
        <dbReference type="ARBA" id="ARBA00022840"/>
    </source>
</evidence>
<evidence type="ECO:0000256" key="3">
    <source>
        <dbReference type="ARBA" id="ARBA00022679"/>
    </source>
</evidence>
<evidence type="ECO:0000256" key="14">
    <source>
        <dbReference type="PROSITE-ProRule" id="PRU10141"/>
    </source>
</evidence>
<dbReference type="PIRSF" id="PIRSF000641">
    <property type="entry name" value="SRK"/>
    <property type="match status" value="1"/>
</dbReference>
<dbReference type="InterPro" id="IPR008271">
    <property type="entry name" value="Ser/Thr_kinase_AS"/>
</dbReference>
<dbReference type="PROSITE" id="PS00107">
    <property type="entry name" value="PROTEIN_KINASE_ATP"/>
    <property type="match status" value="1"/>
</dbReference>
<keyword evidence="9" id="KW-0675">Receptor</keyword>
<evidence type="ECO:0000256" key="2">
    <source>
        <dbReference type="ARBA" id="ARBA00022553"/>
    </source>
</evidence>
<dbReference type="InterPro" id="IPR036426">
    <property type="entry name" value="Bulb-type_lectin_dom_sf"/>
</dbReference>
<dbReference type="SMART" id="SM00473">
    <property type="entry name" value="PAN_AP"/>
    <property type="match status" value="1"/>
</dbReference>
<comment type="caution">
    <text evidence="19">The sequence shown here is derived from an EMBL/GenBank/DDBJ whole genome shotgun (WGS) entry which is preliminary data.</text>
</comment>
<evidence type="ECO:0000256" key="6">
    <source>
        <dbReference type="ARBA" id="ARBA00022777"/>
    </source>
</evidence>
<dbReference type="PROSITE" id="PS50948">
    <property type="entry name" value="PAN"/>
    <property type="match status" value="1"/>
</dbReference>
<feature type="domain" description="Protein kinase" evidence="16">
    <location>
        <begin position="512"/>
        <end position="797"/>
    </location>
</feature>
<dbReference type="GO" id="GO:0005524">
    <property type="term" value="F:ATP binding"/>
    <property type="evidence" value="ECO:0007669"/>
    <property type="project" value="UniProtKB-UniRule"/>
</dbReference>
<dbReference type="CDD" id="cd14066">
    <property type="entry name" value="STKc_IRAK"/>
    <property type="match status" value="1"/>
</dbReference>
<gene>
    <name evidence="19" type="ORF">ACH5RR_027998</name>
</gene>
<dbReference type="PANTHER" id="PTHR32444:SF183">
    <property type="entry name" value="APPLE DOMAIN-CONTAINING PROTEIN"/>
    <property type="match status" value="1"/>
</dbReference>
<dbReference type="Pfam" id="PF08276">
    <property type="entry name" value="PAN_2"/>
    <property type="match status" value="1"/>
</dbReference>
<dbReference type="SUPFAM" id="SSF56112">
    <property type="entry name" value="Protein kinase-like (PK-like)"/>
    <property type="match status" value="1"/>
</dbReference>
<dbReference type="Pfam" id="PF07714">
    <property type="entry name" value="PK_Tyr_Ser-Thr"/>
    <property type="match status" value="1"/>
</dbReference>
<evidence type="ECO:0000256" key="1">
    <source>
        <dbReference type="ARBA" id="ARBA00022527"/>
    </source>
</evidence>
<evidence type="ECO:0000256" key="10">
    <source>
        <dbReference type="ARBA" id="ARBA00023180"/>
    </source>
</evidence>
<evidence type="ECO:0000256" key="5">
    <source>
        <dbReference type="ARBA" id="ARBA00022741"/>
    </source>
</evidence>
<evidence type="ECO:0000256" key="11">
    <source>
        <dbReference type="ARBA" id="ARBA00047899"/>
    </source>
</evidence>
<dbReference type="FunFam" id="1.10.510.10:FF:000060">
    <property type="entry name" value="G-type lectin S-receptor-like serine/threonine-protein kinase"/>
    <property type="match status" value="1"/>
</dbReference>
<dbReference type="EMBL" id="JBJUIK010000012">
    <property type="protein sequence ID" value="KAL3508597.1"/>
    <property type="molecule type" value="Genomic_DNA"/>
</dbReference>
<dbReference type="FunFam" id="3.50.4.10:FF:000002">
    <property type="entry name" value="G-type lectin S-receptor-like serine/threonine-protein kinase"/>
    <property type="match status" value="1"/>
</dbReference>
<dbReference type="PROSITE" id="PS50011">
    <property type="entry name" value="PROTEIN_KINASE_DOM"/>
    <property type="match status" value="1"/>
</dbReference>
<keyword evidence="15" id="KW-0472">Membrane</keyword>
<proteinExistence type="inferred from homology"/>
<evidence type="ECO:0000259" key="17">
    <source>
        <dbReference type="PROSITE" id="PS50927"/>
    </source>
</evidence>
<dbReference type="FunFam" id="3.30.200.20:FF:000195">
    <property type="entry name" value="G-type lectin S-receptor-like serine/threonine-protein kinase"/>
    <property type="match status" value="1"/>
</dbReference>
<dbReference type="InterPro" id="IPR024171">
    <property type="entry name" value="SRK-like_kinase"/>
</dbReference>
<feature type="domain" description="Apple" evidence="18">
    <location>
        <begin position="343"/>
        <end position="424"/>
    </location>
</feature>
<keyword evidence="3 13" id="KW-0808">Transferase</keyword>
<dbReference type="Pfam" id="PF01453">
    <property type="entry name" value="B_lectin"/>
    <property type="match status" value="1"/>
</dbReference>
<feature type="binding site" evidence="14">
    <location>
        <position position="540"/>
    </location>
    <ligand>
        <name>ATP</name>
        <dbReference type="ChEBI" id="CHEBI:30616"/>
    </ligand>
</feature>
<dbReference type="Gene3D" id="3.30.200.20">
    <property type="entry name" value="Phosphorylase Kinase, domain 1"/>
    <property type="match status" value="1"/>
</dbReference>
<keyword evidence="6 13" id="KW-0418">Kinase</keyword>
<accession>A0ABD2YQR2</accession>
<feature type="transmembrane region" description="Helical" evidence="15">
    <location>
        <begin position="441"/>
        <end position="463"/>
    </location>
</feature>
<dbReference type="PROSITE" id="PS00108">
    <property type="entry name" value="PROTEIN_KINASE_ST"/>
    <property type="match status" value="1"/>
</dbReference>
<comment type="similarity">
    <text evidence="13">Belongs to the protein kinase superfamily. Ser/Thr protein kinase family.</text>
</comment>
<dbReference type="Gene3D" id="3.50.4.10">
    <property type="entry name" value="Hepatocyte Growth Factor"/>
    <property type="match status" value="1"/>
</dbReference>
<keyword evidence="5 13" id="KW-0547">Nucleotide-binding</keyword>
<dbReference type="Pfam" id="PF00954">
    <property type="entry name" value="S_locus_glycop"/>
    <property type="match status" value="1"/>
</dbReference>
<feature type="domain" description="Bulb-type lectin" evidence="17">
    <location>
        <begin position="29"/>
        <end position="150"/>
    </location>
</feature>
<dbReference type="CDD" id="cd01098">
    <property type="entry name" value="PAN_AP_plant"/>
    <property type="match status" value="1"/>
</dbReference>
<dbReference type="InterPro" id="IPR001245">
    <property type="entry name" value="Ser-Thr/Tyr_kinase_cat_dom"/>
</dbReference>
<evidence type="ECO:0000313" key="19">
    <source>
        <dbReference type="EMBL" id="KAL3508597.1"/>
    </source>
</evidence>
<evidence type="ECO:0000256" key="12">
    <source>
        <dbReference type="ARBA" id="ARBA00048679"/>
    </source>
</evidence>
<evidence type="ECO:0000256" key="8">
    <source>
        <dbReference type="ARBA" id="ARBA00023157"/>
    </source>
</evidence>
<evidence type="ECO:0000256" key="13">
    <source>
        <dbReference type="PIRNR" id="PIRNR000641"/>
    </source>
</evidence>
<protein>
    <recommendedName>
        <fullName evidence="13">Receptor-like serine/threonine-protein kinase</fullName>
        <ecNumber evidence="13">2.7.11.1</ecNumber>
    </recommendedName>
</protein>
<dbReference type="InterPro" id="IPR017441">
    <property type="entry name" value="Protein_kinase_ATP_BS"/>
</dbReference>
<comment type="catalytic activity">
    <reaction evidence="11 13">
        <text>L-threonyl-[protein] + ATP = O-phospho-L-threonyl-[protein] + ADP + H(+)</text>
        <dbReference type="Rhea" id="RHEA:46608"/>
        <dbReference type="Rhea" id="RHEA-COMP:11060"/>
        <dbReference type="Rhea" id="RHEA-COMP:11605"/>
        <dbReference type="ChEBI" id="CHEBI:15378"/>
        <dbReference type="ChEBI" id="CHEBI:30013"/>
        <dbReference type="ChEBI" id="CHEBI:30616"/>
        <dbReference type="ChEBI" id="CHEBI:61977"/>
        <dbReference type="ChEBI" id="CHEBI:456216"/>
        <dbReference type="EC" id="2.7.11.1"/>
    </reaction>
</comment>
<dbReference type="InterPro" id="IPR001480">
    <property type="entry name" value="Bulb-type_lectin_dom"/>
</dbReference>
<name>A0ABD2YQR2_9GENT</name>
<evidence type="ECO:0000256" key="4">
    <source>
        <dbReference type="ARBA" id="ARBA00022729"/>
    </source>
</evidence>
<dbReference type="PANTHER" id="PTHR32444">
    <property type="entry name" value="BULB-TYPE LECTIN DOMAIN-CONTAINING PROTEIN"/>
    <property type="match status" value="1"/>
</dbReference>
<keyword evidence="4" id="KW-0732">Signal</keyword>
<organism evidence="19 20">
    <name type="scientific">Cinchona calisaya</name>
    <dbReference type="NCBI Taxonomy" id="153742"/>
    <lineage>
        <taxon>Eukaryota</taxon>
        <taxon>Viridiplantae</taxon>
        <taxon>Streptophyta</taxon>
        <taxon>Embryophyta</taxon>
        <taxon>Tracheophyta</taxon>
        <taxon>Spermatophyta</taxon>
        <taxon>Magnoliopsida</taxon>
        <taxon>eudicotyledons</taxon>
        <taxon>Gunneridae</taxon>
        <taxon>Pentapetalae</taxon>
        <taxon>asterids</taxon>
        <taxon>lamiids</taxon>
        <taxon>Gentianales</taxon>
        <taxon>Rubiaceae</taxon>
        <taxon>Cinchonoideae</taxon>
        <taxon>Cinchoneae</taxon>
        <taxon>Cinchona</taxon>
    </lineage>
</organism>
<keyword evidence="2" id="KW-0597">Phosphoprotein</keyword>
<keyword evidence="15" id="KW-0812">Transmembrane</keyword>
<dbReference type="SMART" id="SM00220">
    <property type="entry name" value="S_TKc"/>
    <property type="match status" value="1"/>
</dbReference>